<dbReference type="Pfam" id="PF07235">
    <property type="entry name" value="DUF1427"/>
    <property type="match status" value="1"/>
</dbReference>
<evidence type="ECO:0000256" key="1">
    <source>
        <dbReference type="SAM" id="Phobius"/>
    </source>
</evidence>
<dbReference type="OrthoDB" id="4302993at2"/>
<gene>
    <name evidence="2" type="ORF">SAMN05216204_10211</name>
</gene>
<organism evidence="2 3">
    <name type="scientific">Massilia yuzhufengensis</name>
    <dbReference type="NCBI Taxonomy" id="1164594"/>
    <lineage>
        <taxon>Bacteria</taxon>
        <taxon>Pseudomonadati</taxon>
        <taxon>Pseudomonadota</taxon>
        <taxon>Betaproteobacteria</taxon>
        <taxon>Burkholderiales</taxon>
        <taxon>Oxalobacteraceae</taxon>
        <taxon>Telluria group</taxon>
        <taxon>Massilia</taxon>
    </lineage>
</organism>
<dbReference type="RefSeq" id="WP_091870431.1">
    <property type="nucleotide sequence ID" value="NZ_FOLD01000002.1"/>
</dbReference>
<dbReference type="STRING" id="1164594.SAMN05216204_10211"/>
<proteinExistence type="predicted"/>
<evidence type="ECO:0000313" key="3">
    <source>
        <dbReference type="Proteomes" id="UP000198639"/>
    </source>
</evidence>
<dbReference type="InterPro" id="IPR020017">
    <property type="entry name" value="XapX_domain"/>
</dbReference>
<accession>A0A1I1ECM3</accession>
<protein>
    <submittedName>
        <fullName evidence="2">XapX domain-containing protein</fullName>
    </submittedName>
</protein>
<evidence type="ECO:0000313" key="2">
    <source>
        <dbReference type="EMBL" id="SFB82730.1"/>
    </source>
</evidence>
<keyword evidence="3" id="KW-1185">Reference proteome</keyword>
<dbReference type="EMBL" id="FOLD01000002">
    <property type="protein sequence ID" value="SFB82730.1"/>
    <property type="molecule type" value="Genomic_DNA"/>
</dbReference>
<keyword evidence="1" id="KW-0812">Transmembrane</keyword>
<feature type="transmembrane region" description="Helical" evidence="1">
    <location>
        <begin position="29"/>
        <end position="49"/>
    </location>
</feature>
<keyword evidence="1" id="KW-0472">Membrane</keyword>
<dbReference type="AlphaFoldDB" id="A0A1I1ECM3"/>
<dbReference type="Proteomes" id="UP000198639">
    <property type="component" value="Unassembled WGS sequence"/>
</dbReference>
<dbReference type="NCBIfam" id="TIGR03510">
    <property type="entry name" value="XapX"/>
    <property type="match status" value="1"/>
</dbReference>
<keyword evidence="1" id="KW-1133">Transmembrane helix</keyword>
<name>A0A1I1ECM3_9BURK</name>
<dbReference type="InterPro" id="IPR009872">
    <property type="entry name" value="DUF1427"/>
</dbReference>
<sequence length="92" mass="9702">MKVYVVSLAAGLLVGLIYALMQVRSPAPPAIALVGLLGMLIGEQIVPAVKRIASGEPITAAWLRSECVPKIIGVDAKPVLLAQQQDQQESAR</sequence>
<reference evidence="3" key="1">
    <citation type="submission" date="2016-10" db="EMBL/GenBank/DDBJ databases">
        <authorList>
            <person name="Varghese N."/>
            <person name="Submissions S."/>
        </authorList>
    </citation>
    <scope>NUCLEOTIDE SEQUENCE [LARGE SCALE GENOMIC DNA]</scope>
    <source>
        <strain evidence="3">CGMCC 1.12041</strain>
    </source>
</reference>